<dbReference type="InterPro" id="IPR000594">
    <property type="entry name" value="ThiF_NAD_FAD-bd"/>
</dbReference>
<dbReference type="SUPFAM" id="SSF69572">
    <property type="entry name" value="Activating enzymes of the ubiquitin-like proteins"/>
    <property type="match status" value="1"/>
</dbReference>
<dbReference type="Gene3D" id="3.40.50.720">
    <property type="entry name" value="NAD(P)-binding Rossmann-like Domain"/>
    <property type="match status" value="1"/>
</dbReference>
<dbReference type="Pfam" id="PF00899">
    <property type="entry name" value="ThiF"/>
    <property type="match status" value="1"/>
</dbReference>
<dbReference type="InterPro" id="IPR045886">
    <property type="entry name" value="ThiF/MoeB/HesA"/>
</dbReference>
<reference evidence="2" key="1">
    <citation type="journal article" date="2014" name="Int. J. Syst. Evol. Microbiol.">
        <title>Complete genome sequence of Corynebacterium casei LMG S-19264T (=DSM 44701T), isolated from a smear-ripened cheese.</title>
        <authorList>
            <consortium name="US DOE Joint Genome Institute (JGI-PGF)"/>
            <person name="Walter F."/>
            <person name="Albersmeier A."/>
            <person name="Kalinowski J."/>
            <person name="Ruckert C."/>
        </authorList>
    </citation>
    <scope>NUCLEOTIDE SEQUENCE</scope>
    <source>
        <strain evidence="2">CGMCC 4.7110</strain>
    </source>
</reference>
<organism evidence="2 3">
    <name type="scientific">Streptomyces fuscichromogenes</name>
    <dbReference type="NCBI Taxonomy" id="1324013"/>
    <lineage>
        <taxon>Bacteria</taxon>
        <taxon>Bacillati</taxon>
        <taxon>Actinomycetota</taxon>
        <taxon>Actinomycetes</taxon>
        <taxon>Kitasatosporales</taxon>
        <taxon>Streptomycetaceae</taxon>
        <taxon>Streptomyces</taxon>
    </lineage>
</organism>
<dbReference type="RefSeq" id="WP_229713080.1">
    <property type="nucleotide sequence ID" value="NZ_BMML01000007.1"/>
</dbReference>
<dbReference type="PANTHER" id="PTHR43267">
    <property type="entry name" value="TRNA THREONYLCARBAMOYLADENOSINE DEHYDRATASE"/>
    <property type="match status" value="1"/>
</dbReference>
<sequence>MTDGEREPMSETAAGPTAKAGFYAELTTRNAGVVPEADQWALRTATVLVAGCGSIGGAAVEPLARLGLQKFVLADPGTYELNNLNRQSATAADLGRNKASLAGDRVRAINPHASVEVCTEGVTPRTVQRLTGSCQVIIDGVDVTTPEGWRAKLLLHRHAVRRRLPLITGWDMAGTQYVRCYDYRHVREPFAGAIGPYDADRHDMWELLRRAVPLRHVPTDMLAEIRANHARTDYSFPQVAYTAMAFGVLSSHMVVRLLAGQRVRAEVRLDVHQKARPLGERWRSRARWPVELAALLPELLRLARRSGAGRAPLAPADRDAT</sequence>
<evidence type="ECO:0000313" key="2">
    <source>
        <dbReference type="EMBL" id="GGN09407.1"/>
    </source>
</evidence>
<feature type="domain" description="THIF-type NAD/FAD binding fold" evidence="1">
    <location>
        <begin position="29"/>
        <end position="173"/>
    </location>
</feature>
<protein>
    <recommendedName>
        <fullName evidence="1">THIF-type NAD/FAD binding fold domain-containing protein</fullName>
    </recommendedName>
</protein>
<dbReference type="GO" id="GO:0061504">
    <property type="term" value="P:cyclic threonylcarbamoyladenosine biosynthetic process"/>
    <property type="evidence" value="ECO:0007669"/>
    <property type="project" value="TreeGrafter"/>
</dbReference>
<dbReference type="GO" id="GO:0008641">
    <property type="term" value="F:ubiquitin-like modifier activating enzyme activity"/>
    <property type="evidence" value="ECO:0007669"/>
    <property type="project" value="InterPro"/>
</dbReference>
<dbReference type="Proteomes" id="UP000653411">
    <property type="component" value="Unassembled WGS sequence"/>
</dbReference>
<evidence type="ECO:0000259" key="1">
    <source>
        <dbReference type="Pfam" id="PF00899"/>
    </source>
</evidence>
<dbReference type="PANTHER" id="PTHR43267:SF1">
    <property type="entry name" value="TRNA THREONYLCARBAMOYLADENOSINE DEHYDRATASE"/>
    <property type="match status" value="1"/>
</dbReference>
<dbReference type="InterPro" id="IPR035985">
    <property type="entry name" value="Ubiquitin-activating_enz"/>
</dbReference>
<dbReference type="GO" id="GO:0061503">
    <property type="term" value="F:tRNA threonylcarbamoyladenosine dehydratase"/>
    <property type="evidence" value="ECO:0007669"/>
    <property type="project" value="TreeGrafter"/>
</dbReference>
<accession>A0A917XCI6</accession>
<reference evidence="2" key="2">
    <citation type="submission" date="2020-09" db="EMBL/GenBank/DDBJ databases">
        <authorList>
            <person name="Sun Q."/>
            <person name="Zhou Y."/>
        </authorList>
    </citation>
    <scope>NUCLEOTIDE SEQUENCE</scope>
    <source>
        <strain evidence="2">CGMCC 4.7110</strain>
    </source>
</reference>
<name>A0A917XCI6_9ACTN</name>
<comment type="caution">
    <text evidence="2">The sequence shown here is derived from an EMBL/GenBank/DDBJ whole genome shotgun (WGS) entry which is preliminary data.</text>
</comment>
<gene>
    <name evidence="2" type="ORF">GCM10011578_034700</name>
</gene>
<evidence type="ECO:0000313" key="3">
    <source>
        <dbReference type="Proteomes" id="UP000653411"/>
    </source>
</evidence>
<dbReference type="AlphaFoldDB" id="A0A917XCI6"/>
<dbReference type="EMBL" id="BMML01000007">
    <property type="protein sequence ID" value="GGN09407.1"/>
    <property type="molecule type" value="Genomic_DNA"/>
</dbReference>
<proteinExistence type="predicted"/>
<keyword evidence="3" id="KW-1185">Reference proteome</keyword>